<protein>
    <submittedName>
        <fullName evidence="1">Uncharacterized protein</fullName>
    </submittedName>
</protein>
<gene>
    <name evidence="1" type="ORF">SLEP1_g59728</name>
</gene>
<keyword evidence="2" id="KW-1185">Reference proteome</keyword>
<dbReference type="AlphaFoldDB" id="A0AAV5MWU9"/>
<dbReference type="EMBL" id="BPVZ01001151">
    <property type="protein sequence ID" value="GKV53191.1"/>
    <property type="molecule type" value="Genomic_DNA"/>
</dbReference>
<evidence type="ECO:0000313" key="1">
    <source>
        <dbReference type="EMBL" id="GKV53191.1"/>
    </source>
</evidence>
<name>A0AAV5MWU9_9ROSI</name>
<organism evidence="1 2">
    <name type="scientific">Rubroshorea leprosula</name>
    <dbReference type="NCBI Taxonomy" id="152421"/>
    <lineage>
        <taxon>Eukaryota</taxon>
        <taxon>Viridiplantae</taxon>
        <taxon>Streptophyta</taxon>
        <taxon>Embryophyta</taxon>
        <taxon>Tracheophyta</taxon>
        <taxon>Spermatophyta</taxon>
        <taxon>Magnoliopsida</taxon>
        <taxon>eudicotyledons</taxon>
        <taxon>Gunneridae</taxon>
        <taxon>Pentapetalae</taxon>
        <taxon>rosids</taxon>
        <taxon>malvids</taxon>
        <taxon>Malvales</taxon>
        <taxon>Dipterocarpaceae</taxon>
        <taxon>Rubroshorea</taxon>
    </lineage>
</organism>
<reference evidence="1 2" key="1">
    <citation type="journal article" date="2021" name="Commun. Biol.">
        <title>The genome of Shorea leprosula (Dipterocarpaceae) highlights the ecological relevance of drought in aseasonal tropical rainforests.</title>
        <authorList>
            <person name="Ng K.K.S."/>
            <person name="Kobayashi M.J."/>
            <person name="Fawcett J.A."/>
            <person name="Hatakeyama M."/>
            <person name="Paape T."/>
            <person name="Ng C.H."/>
            <person name="Ang C.C."/>
            <person name="Tnah L.H."/>
            <person name="Lee C.T."/>
            <person name="Nishiyama T."/>
            <person name="Sese J."/>
            <person name="O'Brien M.J."/>
            <person name="Copetti D."/>
            <person name="Mohd Noor M.I."/>
            <person name="Ong R.C."/>
            <person name="Putra M."/>
            <person name="Sireger I.Z."/>
            <person name="Indrioko S."/>
            <person name="Kosugi Y."/>
            <person name="Izuno A."/>
            <person name="Isagi Y."/>
            <person name="Lee S.L."/>
            <person name="Shimizu K.K."/>
        </authorList>
    </citation>
    <scope>NUCLEOTIDE SEQUENCE [LARGE SCALE GENOMIC DNA]</scope>
    <source>
        <strain evidence="1">214</strain>
    </source>
</reference>
<evidence type="ECO:0000313" key="2">
    <source>
        <dbReference type="Proteomes" id="UP001054252"/>
    </source>
</evidence>
<comment type="caution">
    <text evidence="1">The sequence shown here is derived from an EMBL/GenBank/DDBJ whole genome shotgun (WGS) entry which is preliminary data.</text>
</comment>
<proteinExistence type="predicted"/>
<dbReference type="Proteomes" id="UP001054252">
    <property type="component" value="Unassembled WGS sequence"/>
</dbReference>
<accession>A0AAV5MWU9</accession>
<sequence length="38" mass="4367">MKVGAVSTLAWLMAERALPLDFFYRRTGIDLLLGTFHR</sequence>